<accession>A0A5E7JKA7</accession>
<protein>
    <submittedName>
        <fullName evidence="1">Uncharacterized protein</fullName>
    </submittedName>
</protein>
<evidence type="ECO:0000313" key="2">
    <source>
        <dbReference type="Proteomes" id="UP000326067"/>
    </source>
</evidence>
<reference evidence="1 2" key="1">
    <citation type="submission" date="2019-09" db="EMBL/GenBank/DDBJ databases">
        <authorList>
            <person name="Chandra G."/>
            <person name="Truman W A."/>
        </authorList>
    </citation>
    <scope>NUCLEOTIDE SEQUENCE [LARGE SCALE GENOMIC DNA]</scope>
    <source>
        <strain evidence="1">PS847</strain>
    </source>
</reference>
<dbReference type="Proteomes" id="UP000326067">
    <property type="component" value="Unassembled WGS sequence"/>
</dbReference>
<gene>
    <name evidence="1" type="ORF">PS847_02247</name>
</gene>
<name>A0A5E7JKA7_PSEFL</name>
<evidence type="ECO:0000313" key="1">
    <source>
        <dbReference type="EMBL" id="VVO89789.1"/>
    </source>
</evidence>
<proteinExistence type="predicted"/>
<dbReference type="EMBL" id="CABVIC010000002">
    <property type="protein sequence ID" value="VVO89789.1"/>
    <property type="molecule type" value="Genomic_DNA"/>
</dbReference>
<dbReference type="RefSeq" id="WP_150636251.1">
    <property type="nucleotide sequence ID" value="NZ_CABVIC010000002.1"/>
</dbReference>
<organism evidence="1 2">
    <name type="scientific">Pseudomonas fluorescens</name>
    <dbReference type="NCBI Taxonomy" id="294"/>
    <lineage>
        <taxon>Bacteria</taxon>
        <taxon>Pseudomonadati</taxon>
        <taxon>Pseudomonadota</taxon>
        <taxon>Gammaproteobacteria</taxon>
        <taxon>Pseudomonadales</taxon>
        <taxon>Pseudomonadaceae</taxon>
        <taxon>Pseudomonas</taxon>
    </lineage>
</organism>
<sequence>MSYFDEELEKELLESSINYMKLNNDAHNNTVSHINRNFPFIGSKIAWSSLPNSISHSKNTINKAIEEISEKAKDLKITEITFIGDSLTENAYKFHTADLKKIIMTFSEIPQHTYFFSEQFSLIGCISSEGEINFSETT</sequence>
<dbReference type="AlphaFoldDB" id="A0A5E7JKA7"/>